<protein>
    <submittedName>
        <fullName evidence="1">Uncharacterized protein</fullName>
    </submittedName>
</protein>
<gene>
    <name evidence="1" type="ORF">OIE82_35535</name>
</gene>
<keyword evidence="1" id="KW-0614">Plasmid</keyword>
<evidence type="ECO:0000313" key="1">
    <source>
        <dbReference type="EMBL" id="WUU58493.1"/>
    </source>
</evidence>
<sequence length="149" mass="15881">MKVPIHLEVEDSMVPPKTSRQTKTCRASAVLSADEARILNALPGADFTADTEPLGCDFTAHEPGMRHAACAQMQSTDSGDLALWWLLWDDGGSRELRMASGCQKLVVDETCLLIDGHPGNCDENCCWGAESGERSTGGGGLTDRSRSAG</sequence>
<name>A0ABZ1YFY2_9ACTN</name>
<geneLocation type="plasmid" evidence="1">
    <name>unnamed1</name>
</geneLocation>
<proteinExistence type="predicted"/>
<organism evidence="1">
    <name type="scientific">Streptomyces althioticus</name>
    <dbReference type="NCBI Taxonomy" id="83380"/>
    <lineage>
        <taxon>Bacteria</taxon>
        <taxon>Bacillati</taxon>
        <taxon>Actinomycetota</taxon>
        <taxon>Actinomycetes</taxon>
        <taxon>Kitasatosporales</taxon>
        <taxon>Streptomycetaceae</taxon>
        <taxon>Streptomyces</taxon>
        <taxon>Streptomyces althioticus group</taxon>
    </lineage>
</organism>
<dbReference type="RefSeq" id="WP_266477777.1">
    <property type="nucleotide sequence ID" value="NZ_CP109208.1"/>
</dbReference>
<dbReference type="EMBL" id="CP109208">
    <property type="protein sequence ID" value="WUU58493.1"/>
    <property type="molecule type" value="Genomic_DNA"/>
</dbReference>
<reference evidence="1" key="1">
    <citation type="submission" date="2022-10" db="EMBL/GenBank/DDBJ databases">
        <title>The complete genomes of actinobacterial strains from the NBC collection.</title>
        <authorList>
            <person name="Joergensen T.S."/>
            <person name="Alvarez Arevalo M."/>
            <person name="Sterndorff E.B."/>
            <person name="Faurdal D."/>
            <person name="Vuksanovic O."/>
            <person name="Mourched A.-S."/>
            <person name="Charusanti P."/>
            <person name="Shaw S."/>
            <person name="Blin K."/>
            <person name="Weber T."/>
        </authorList>
    </citation>
    <scope>NUCLEOTIDE SEQUENCE [LARGE SCALE GENOMIC DNA]</scope>
    <source>
        <strain evidence="1">NBC 01686</strain>
        <plasmid evidence="1">unnamed1</plasmid>
    </source>
</reference>
<accession>A0ABZ1YFY2</accession>